<dbReference type="AlphaFoldDB" id="A0A0L7KRQ8"/>
<evidence type="ECO:0000313" key="2">
    <source>
        <dbReference type="Proteomes" id="UP000037510"/>
    </source>
</evidence>
<reference evidence="1 2" key="1">
    <citation type="journal article" date="2015" name="Genome Biol. Evol.">
        <title>The genome of winter moth (Operophtera brumata) provides a genomic perspective on sexual dimorphism and phenology.</title>
        <authorList>
            <person name="Derks M.F."/>
            <person name="Smit S."/>
            <person name="Salis L."/>
            <person name="Schijlen E."/>
            <person name="Bossers A."/>
            <person name="Mateman C."/>
            <person name="Pijl A.S."/>
            <person name="de Ridder D."/>
            <person name="Groenen M.A."/>
            <person name="Visser M.E."/>
            <person name="Megens H.J."/>
        </authorList>
    </citation>
    <scope>NUCLEOTIDE SEQUENCE [LARGE SCALE GENOMIC DNA]</scope>
    <source>
        <strain evidence="1">WM2013NL</strain>
        <tissue evidence="1">Head and thorax</tissue>
    </source>
</reference>
<sequence length="67" mass="7599">MLTYRLKSMFSLLQRDDSSLLAQFFFADDALNMVAAELDSFDGRKDPDRCSTLVNQLRHAQVSITPS</sequence>
<proteinExistence type="predicted"/>
<dbReference type="PANTHER" id="PTHR46465">
    <property type="entry name" value="LATERAL SIGNALING TARGET PROTEIN 2 HOMOLOG"/>
    <property type="match status" value="1"/>
</dbReference>
<evidence type="ECO:0000313" key="1">
    <source>
        <dbReference type="EMBL" id="KOB65736.1"/>
    </source>
</evidence>
<dbReference type="PANTHER" id="PTHR46465:SF2">
    <property type="entry name" value="LATERAL SIGNALING TARGET PROTEIN 2 HOMOLOG"/>
    <property type="match status" value="1"/>
</dbReference>
<accession>A0A0L7KRQ8</accession>
<dbReference type="InterPro" id="IPR051118">
    <property type="entry name" value="LST-2"/>
</dbReference>
<comment type="caution">
    <text evidence="1">The sequence shown here is derived from an EMBL/GenBank/DDBJ whole genome shotgun (WGS) entry which is preliminary data.</text>
</comment>
<protein>
    <submittedName>
        <fullName evidence="1">Lateral signaling target protein</fullName>
    </submittedName>
</protein>
<gene>
    <name evidence="1" type="ORF">OBRU01_22820</name>
</gene>
<dbReference type="Proteomes" id="UP000037510">
    <property type="component" value="Unassembled WGS sequence"/>
</dbReference>
<keyword evidence="2" id="KW-1185">Reference proteome</keyword>
<dbReference type="EMBL" id="JTDY01006736">
    <property type="protein sequence ID" value="KOB65736.1"/>
    <property type="molecule type" value="Genomic_DNA"/>
</dbReference>
<dbReference type="GO" id="GO:0031901">
    <property type="term" value="C:early endosome membrane"/>
    <property type="evidence" value="ECO:0007669"/>
    <property type="project" value="TreeGrafter"/>
</dbReference>
<organism evidence="1 2">
    <name type="scientific">Operophtera brumata</name>
    <name type="common">Winter moth</name>
    <name type="synonym">Phalaena brumata</name>
    <dbReference type="NCBI Taxonomy" id="104452"/>
    <lineage>
        <taxon>Eukaryota</taxon>
        <taxon>Metazoa</taxon>
        <taxon>Ecdysozoa</taxon>
        <taxon>Arthropoda</taxon>
        <taxon>Hexapoda</taxon>
        <taxon>Insecta</taxon>
        <taxon>Pterygota</taxon>
        <taxon>Neoptera</taxon>
        <taxon>Endopterygota</taxon>
        <taxon>Lepidoptera</taxon>
        <taxon>Glossata</taxon>
        <taxon>Ditrysia</taxon>
        <taxon>Geometroidea</taxon>
        <taxon>Geometridae</taxon>
        <taxon>Larentiinae</taxon>
        <taxon>Operophtera</taxon>
    </lineage>
</organism>
<name>A0A0L7KRQ8_OPEBR</name>